<sequence length="293" mass="32453">MSYSHLLVTAHLVLLILSVWLICEAGSLNFSGIRIPGLDGFPPFELHHGSVSHNEVDPKESTLYVSASRTIEKPSLGTSRNVVSGLGYLYLLSTLMGLISLKTIDGVWRPDGLSPSSCATRVLLIPFLLSMVSLGGGIFLWTFRNIRVQILAINENQVDRSTSLIIADSVRFTFLPCVIVWAVYLYFIYGCLLSFVFICRRSKHWYLQKNGTGTVNSSSWSFRAREPRHNEIESTPERTLLKRALRDQKASDKLSPTGSMTLPAALSVKVLRAAWHPPSTVAGSVVDVSPKYL</sequence>
<evidence type="ECO:0000313" key="3">
    <source>
        <dbReference type="EMBL" id="VDO87296.1"/>
    </source>
</evidence>
<keyword evidence="1" id="KW-1133">Transmembrane helix</keyword>
<accession>A0A183FST8</accession>
<dbReference type="OrthoDB" id="5872164at2759"/>
<evidence type="ECO:0000313" key="4">
    <source>
        <dbReference type="Proteomes" id="UP000050761"/>
    </source>
</evidence>
<dbReference type="AlphaFoldDB" id="A0A183FST8"/>
<feature type="signal peptide" evidence="2">
    <location>
        <begin position="1"/>
        <end position="25"/>
    </location>
</feature>
<feature type="chain" id="PRO_5044551636" evidence="2">
    <location>
        <begin position="26"/>
        <end position="293"/>
    </location>
</feature>
<keyword evidence="1" id="KW-0812">Transmembrane</keyword>
<feature type="transmembrane region" description="Helical" evidence="1">
    <location>
        <begin position="122"/>
        <end position="143"/>
    </location>
</feature>
<dbReference type="Proteomes" id="UP000050761">
    <property type="component" value="Unassembled WGS sequence"/>
</dbReference>
<evidence type="ECO:0000313" key="5">
    <source>
        <dbReference type="WBParaSite" id="HPBE_0001105701-mRNA-1"/>
    </source>
</evidence>
<name>A0A183FST8_HELPZ</name>
<keyword evidence="1" id="KW-0472">Membrane</keyword>
<organism evidence="4 5">
    <name type="scientific">Heligmosomoides polygyrus</name>
    <name type="common">Parasitic roundworm</name>
    <dbReference type="NCBI Taxonomy" id="6339"/>
    <lineage>
        <taxon>Eukaryota</taxon>
        <taxon>Metazoa</taxon>
        <taxon>Ecdysozoa</taxon>
        <taxon>Nematoda</taxon>
        <taxon>Chromadorea</taxon>
        <taxon>Rhabditida</taxon>
        <taxon>Rhabditina</taxon>
        <taxon>Rhabditomorpha</taxon>
        <taxon>Strongyloidea</taxon>
        <taxon>Heligmosomidae</taxon>
        <taxon>Heligmosomoides</taxon>
    </lineage>
</organism>
<keyword evidence="4" id="KW-1185">Reference proteome</keyword>
<evidence type="ECO:0000256" key="1">
    <source>
        <dbReference type="SAM" id="Phobius"/>
    </source>
</evidence>
<protein>
    <submittedName>
        <fullName evidence="5">G_PROTEIN_RECEP_F1_2 domain-containing protein</fullName>
    </submittedName>
</protein>
<feature type="transmembrane region" description="Helical" evidence="1">
    <location>
        <begin position="178"/>
        <end position="199"/>
    </location>
</feature>
<evidence type="ECO:0000256" key="2">
    <source>
        <dbReference type="SAM" id="SignalP"/>
    </source>
</evidence>
<feature type="transmembrane region" description="Helical" evidence="1">
    <location>
        <begin position="82"/>
        <end position="101"/>
    </location>
</feature>
<keyword evidence="2" id="KW-0732">Signal</keyword>
<reference evidence="5" key="2">
    <citation type="submission" date="2019-09" db="UniProtKB">
        <authorList>
            <consortium name="WormBaseParasite"/>
        </authorList>
    </citation>
    <scope>IDENTIFICATION</scope>
</reference>
<dbReference type="EMBL" id="UZAH01026970">
    <property type="protein sequence ID" value="VDO87296.1"/>
    <property type="molecule type" value="Genomic_DNA"/>
</dbReference>
<proteinExistence type="predicted"/>
<dbReference type="WBParaSite" id="HPBE_0001105701-mRNA-1">
    <property type="protein sequence ID" value="HPBE_0001105701-mRNA-1"/>
    <property type="gene ID" value="HPBE_0001105701"/>
</dbReference>
<reference evidence="3 4" key="1">
    <citation type="submission" date="2018-11" db="EMBL/GenBank/DDBJ databases">
        <authorList>
            <consortium name="Pathogen Informatics"/>
        </authorList>
    </citation>
    <scope>NUCLEOTIDE SEQUENCE [LARGE SCALE GENOMIC DNA]</scope>
</reference>
<accession>A0A3P7YGZ3</accession>
<gene>
    <name evidence="3" type="ORF">HPBE_LOCUS11058</name>
</gene>